<dbReference type="SFLD" id="SFLDG00002">
    <property type="entry name" value="C1.7:_P-type_atpase_like"/>
    <property type="match status" value="1"/>
</dbReference>
<dbReference type="InterPro" id="IPR008250">
    <property type="entry name" value="ATPase_P-typ_transduc_dom_A_sf"/>
</dbReference>
<name>A0ABV3QQH7_9GAMM</name>
<dbReference type="SUPFAM" id="SSF56784">
    <property type="entry name" value="HAD-like"/>
    <property type="match status" value="1"/>
</dbReference>
<sequence length="874" mass="90298">MTVDPAGALHRSVHAAGEAVFCCAGCKAKFEADPARYLAGGQGADGGCCGSETAPMALQMQASTSCGHHAHAHVATPSSRRKPGSSDAESGKPGTLDSSLRWNDDQAGKESGLAKDPVCGMTVDPQATVHHAGHADRDHHFCSARCREKFMADPAAYLGERRSASPAPAGAIYTCPMHPEVQQAGPGDCPKCGMALEPLMPTPDEDDGGELRAMSRRFWILLALTAPVFLLSMGPHLSGRHLPMAWDNIAGRVAALLSTVAVLWGGAPFFARAWRSLNPWSPNMYTLIALGTGVAWAYSAVAFLLPGVFPAGFRDMHGRVGVYFESAAVIVTLVTLGDFLELRARRRTGAALKALLGLAPKTARRLAAGGSEADVPLDEVQAGDTLRVRPGEKVPVDGVVLEGASHVDESMLTGEPMPVAKGKGDRLAGGTLNRDGALLMRAEKVGGETLLAQIVALVAQAQRSRAPLQRVADKVAAWFVPAVVAVAALAFVAWAMLGPTPQLAHALIAAVSVLIIACPCALGLATPISIMVASGRGAQHGVLFKDAGAIEALQGIDTLVVDKTGTLTEGRPALVELVALHGRPRERLLALAAALERPSEHPLAHAVVGAADAEGVAAFAAAGFRALAGRGVSAAVDGMTVALGNAKLLQELDIALDDEAHARAEQLRGQGATVMHLAVDGALAALLAVADRIRPEAPQTVAALKAAGLRVVMLTGDNATTARAVARRLGIDEVHAEVSPADKAAAVNTLRAEGRKVAMAGDGVNDAPALAAADVGIAMGSGSDVAMESAQLTLLKGDLGAILRARTLSRATVRNIRQNLFFAFVYNGVGVPLAAGVLYPVCGIVLSPMIAVLAMCLSSVSVVSNALRLRRVAL</sequence>
<comment type="similarity">
    <text evidence="2 10">Belongs to the cation transport ATPase (P-type) (TC 3.A.3) family. Type IB subfamily.</text>
</comment>
<dbReference type="NCBIfam" id="TIGR01511">
    <property type="entry name" value="ATPase-IB1_Cu"/>
    <property type="match status" value="1"/>
</dbReference>
<dbReference type="Pfam" id="PF00122">
    <property type="entry name" value="E1-E2_ATPase"/>
    <property type="match status" value="1"/>
</dbReference>
<dbReference type="Gene3D" id="1.10.620.20">
    <property type="entry name" value="Ribonucleotide Reductase, subunit A"/>
    <property type="match status" value="1"/>
</dbReference>
<dbReference type="EMBL" id="JBFOHL010000009">
    <property type="protein sequence ID" value="MEW9624860.1"/>
    <property type="molecule type" value="Genomic_DNA"/>
</dbReference>
<dbReference type="Pfam" id="PF19335">
    <property type="entry name" value="HMBD"/>
    <property type="match status" value="1"/>
</dbReference>
<evidence type="ECO:0000256" key="8">
    <source>
        <dbReference type="ARBA" id="ARBA00022989"/>
    </source>
</evidence>
<feature type="transmembrane region" description="Helical" evidence="10">
    <location>
        <begin position="321"/>
        <end position="340"/>
    </location>
</feature>
<dbReference type="InterPro" id="IPR044492">
    <property type="entry name" value="P_typ_ATPase_HD_dom"/>
</dbReference>
<dbReference type="InterPro" id="IPR045800">
    <property type="entry name" value="HMBD"/>
</dbReference>
<dbReference type="InterPro" id="IPR059000">
    <property type="entry name" value="ATPase_P-type_domA"/>
</dbReference>
<evidence type="ECO:0000313" key="14">
    <source>
        <dbReference type="Proteomes" id="UP001556170"/>
    </source>
</evidence>
<dbReference type="PRINTS" id="PR00119">
    <property type="entry name" value="CATATPASE"/>
</dbReference>
<dbReference type="InterPro" id="IPR018303">
    <property type="entry name" value="ATPase_P-typ_P_site"/>
</dbReference>
<feature type="transmembrane region" description="Helical" evidence="10">
    <location>
        <begin position="845"/>
        <end position="867"/>
    </location>
</feature>
<dbReference type="PRINTS" id="PR00943">
    <property type="entry name" value="CUATPASE"/>
</dbReference>
<evidence type="ECO:0000256" key="2">
    <source>
        <dbReference type="ARBA" id="ARBA00006024"/>
    </source>
</evidence>
<keyword evidence="4 10" id="KW-0479">Metal-binding</keyword>
<feature type="transmembrane region" description="Helical" evidence="10">
    <location>
        <begin position="218"/>
        <end position="237"/>
    </location>
</feature>
<dbReference type="PANTHER" id="PTHR43520:SF8">
    <property type="entry name" value="P-TYPE CU(+) TRANSPORTER"/>
    <property type="match status" value="1"/>
</dbReference>
<protein>
    <submittedName>
        <fullName evidence="13">Heavy metal translocating P-type ATPase</fullName>
    </submittedName>
</protein>
<dbReference type="InterPro" id="IPR001757">
    <property type="entry name" value="P_typ_ATPase"/>
</dbReference>
<feature type="domain" description="TRASH" evidence="12">
    <location>
        <begin position="1"/>
        <end position="34"/>
    </location>
</feature>
<evidence type="ECO:0000256" key="7">
    <source>
        <dbReference type="ARBA" id="ARBA00022967"/>
    </source>
</evidence>
<dbReference type="InterPro" id="IPR012348">
    <property type="entry name" value="RNR-like"/>
</dbReference>
<dbReference type="PROSITE" id="PS00154">
    <property type="entry name" value="ATPASE_E1_E2"/>
    <property type="match status" value="1"/>
</dbReference>
<dbReference type="SUPFAM" id="SSF81653">
    <property type="entry name" value="Calcium ATPase, transduction domain A"/>
    <property type="match status" value="1"/>
</dbReference>
<evidence type="ECO:0000256" key="1">
    <source>
        <dbReference type="ARBA" id="ARBA00004127"/>
    </source>
</evidence>
<evidence type="ECO:0000256" key="10">
    <source>
        <dbReference type="RuleBase" id="RU362081"/>
    </source>
</evidence>
<dbReference type="Proteomes" id="UP001556170">
    <property type="component" value="Unassembled WGS sequence"/>
</dbReference>
<reference evidence="13 14" key="1">
    <citation type="submission" date="2024-06" db="EMBL/GenBank/DDBJ databases">
        <authorList>
            <person name="Woo H."/>
        </authorList>
    </citation>
    <scope>NUCLEOTIDE SEQUENCE [LARGE SCALE GENOMIC DNA]</scope>
    <source>
        <strain evidence="13 14">S2-g</strain>
    </source>
</reference>
<evidence type="ECO:0000259" key="12">
    <source>
        <dbReference type="SMART" id="SM00746"/>
    </source>
</evidence>
<feature type="transmembrane region" description="Helical" evidence="10">
    <location>
        <begin position="283"/>
        <end position="309"/>
    </location>
</feature>
<dbReference type="Gene3D" id="2.70.150.10">
    <property type="entry name" value="Calcium-transporting ATPase, cytoplasmic transduction domain A"/>
    <property type="match status" value="1"/>
</dbReference>
<keyword evidence="10" id="KW-1003">Cell membrane</keyword>
<dbReference type="SMART" id="SM00746">
    <property type="entry name" value="TRASH"/>
    <property type="match status" value="2"/>
</dbReference>
<comment type="subcellular location">
    <subcellularLocation>
        <location evidence="10">Cell membrane</location>
    </subcellularLocation>
    <subcellularLocation>
        <location evidence="1">Endomembrane system</location>
        <topology evidence="1">Multi-pass membrane protein</topology>
    </subcellularLocation>
</comment>
<evidence type="ECO:0000256" key="5">
    <source>
        <dbReference type="ARBA" id="ARBA00022741"/>
    </source>
</evidence>
<dbReference type="InterPro" id="IPR023299">
    <property type="entry name" value="ATPase_P-typ_cyto_dom_N"/>
</dbReference>
<keyword evidence="5 10" id="KW-0547">Nucleotide-binding</keyword>
<dbReference type="Pfam" id="PF00702">
    <property type="entry name" value="Hydrolase"/>
    <property type="match status" value="1"/>
</dbReference>
<dbReference type="SFLD" id="SFLDF00027">
    <property type="entry name" value="p-type_atpase"/>
    <property type="match status" value="1"/>
</dbReference>
<dbReference type="Gene3D" id="3.40.50.1000">
    <property type="entry name" value="HAD superfamily/HAD-like"/>
    <property type="match status" value="1"/>
</dbReference>
<evidence type="ECO:0000256" key="6">
    <source>
        <dbReference type="ARBA" id="ARBA00022840"/>
    </source>
</evidence>
<keyword evidence="7" id="KW-1278">Translocase</keyword>
<keyword evidence="6 10" id="KW-0067">ATP-binding</keyword>
<keyword evidence="9 10" id="KW-0472">Membrane</keyword>
<feature type="transmembrane region" description="Helical" evidence="10">
    <location>
        <begin position="249"/>
        <end position="271"/>
    </location>
</feature>
<dbReference type="InterPro" id="IPR023298">
    <property type="entry name" value="ATPase_P-typ_TM_dom_sf"/>
</dbReference>
<keyword evidence="14" id="KW-1185">Reference proteome</keyword>
<proteinExistence type="inferred from homology"/>
<dbReference type="CDD" id="cd02094">
    <property type="entry name" value="P-type_ATPase_Cu-like"/>
    <property type="match status" value="1"/>
</dbReference>
<feature type="transmembrane region" description="Helical" evidence="10">
    <location>
        <begin position="820"/>
        <end position="839"/>
    </location>
</feature>
<evidence type="ECO:0000256" key="4">
    <source>
        <dbReference type="ARBA" id="ARBA00022723"/>
    </source>
</evidence>
<keyword evidence="8 10" id="KW-1133">Transmembrane helix</keyword>
<dbReference type="SUPFAM" id="SSF47240">
    <property type="entry name" value="Ferritin-like"/>
    <property type="match status" value="1"/>
</dbReference>
<feature type="transmembrane region" description="Helical" evidence="10">
    <location>
        <begin position="475"/>
        <end position="497"/>
    </location>
</feature>
<evidence type="ECO:0000256" key="9">
    <source>
        <dbReference type="ARBA" id="ARBA00023136"/>
    </source>
</evidence>
<accession>A0ABV3QQH7</accession>
<evidence type="ECO:0000256" key="3">
    <source>
        <dbReference type="ARBA" id="ARBA00022692"/>
    </source>
</evidence>
<comment type="caution">
    <text evidence="13">The sequence shown here is derived from an EMBL/GenBank/DDBJ whole genome shotgun (WGS) entry which is preliminary data.</text>
</comment>
<organism evidence="13 14">
    <name type="scientific">Rhodanobacter geophilus</name>
    <dbReference type="NCBI Taxonomy" id="3162488"/>
    <lineage>
        <taxon>Bacteria</taxon>
        <taxon>Pseudomonadati</taxon>
        <taxon>Pseudomonadota</taxon>
        <taxon>Gammaproteobacteria</taxon>
        <taxon>Lysobacterales</taxon>
        <taxon>Rhodanobacteraceae</taxon>
        <taxon>Rhodanobacter</taxon>
    </lineage>
</organism>
<gene>
    <name evidence="13" type="ORF">ABQJ56_11555</name>
</gene>
<dbReference type="NCBIfam" id="TIGR01525">
    <property type="entry name" value="ATPase-IB_hvy"/>
    <property type="match status" value="1"/>
</dbReference>
<dbReference type="InterPro" id="IPR011017">
    <property type="entry name" value="TRASH_dom"/>
</dbReference>
<keyword evidence="3 10" id="KW-0812">Transmembrane</keyword>
<feature type="transmembrane region" description="Helical" evidence="10">
    <location>
        <begin position="503"/>
        <end position="526"/>
    </location>
</feature>
<dbReference type="InterPro" id="IPR027256">
    <property type="entry name" value="P-typ_ATPase_IB"/>
</dbReference>
<dbReference type="NCBIfam" id="TIGR01494">
    <property type="entry name" value="ATPase_P-type"/>
    <property type="match status" value="1"/>
</dbReference>
<evidence type="ECO:0000256" key="11">
    <source>
        <dbReference type="SAM" id="MobiDB-lite"/>
    </source>
</evidence>
<dbReference type="InterPro" id="IPR009078">
    <property type="entry name" value="Ferritin-like_SF"/>
</dbReference>
<dbReference type="InterPro" id="IPR036412">
    <property type="entry name" value="HAD-like_sf"/>
</dbReference>
<dbReference type="SFLD" id="SFLDS00003">
    <property type="entry name" value="Haloacid_Dehalogenase"/>
    <property type="match status" value="1"/>
</dbReference>
<dbReference type="SUPFAM" id="SSF81665">
    <property type="entry name" value="Calcium ATPase, transmembrane domain M"/>
    <property type="match status" value="1"/>
</dbReference>
<feature type="domain" description="TRASH" evidence="12">
    <location>
        <begin position="116"/>
        <end position="154"/>
    </location>
</feature>
<evidence type="ECO:0000313" key="13">
    <source>
        <dbReference type="EMBL" id="MEW9624860.1"/>
    </source>
</evidence>
<dbReference type="Gene3D" id="3.40.1110.10">
    <property type="entry name" value="Calcium-transporting ATPase, cytoplasmic domain N"/>
    <property type="match status" value="1"/>
</dbReference>
<feature type="region of interest" description="Disordered" evidence="11">
    <location>
        <begin position="69"/>
        <end position="119"/>
    </location>
</feature>
<dbReference type="InterPro" id="IPR023214">
    <property type="entry name" value="HAD_sf"/>
</dbReference>
<dbReference type="PANTHER" id="PTHR43520">
    <property type="entry name" value="ATP7, ISOFORM B"/>
    <property type="match status" value="1"/>
</dbReference>